<comment type="caution">
    <text evidence="5">The sequence shown here is derived from an EMBL/GenBank/DDBJ whole genome shotgun (WGS) entry which is preliminary data.</text>
</comment>
<dbReference type="Pfam" id="PF25917">
    <property type="entry name" value="BSH_RND"/>
    <property type="match status" value="1"/>
</dbReference>
<dbReference type="PROSITE" id="PS51257">
    <property type="entry name" value="PROKAR_LIPOPROTEIN"/>
    <property type="match status" value="1"/>
</dbReference>
<feature type="signal peptide" evidence="2">
    <location>
        <begin position="1"/>
        <end position="21"/>
    </location>
</feature>
<accession>A0A4Y7XFZ5</accession>
<dbReference type="AlphaFoldDB" id="A0A4Y7XFZ5"/>
<dbReference type="InterPro" id="IPR058625">
    <property type="entry name" value="MdtA-like_BSH"/>
</dbReference>
<feature type="domain" description="Multidrug resistance protein MdtA-like barrel-sandwich hybrid" evidence="3">
    <location>
        <begin position="75"/>
        <end position="215"/>
    </location>
</feature>
<evidence type="ECO:0000259" key="3">
    <source>
        <dbReference type="Pfam" id="PF25917"/>
    </source>
</evidence>
<evidence type="ECO:0000313" key="6">
    <source>
        <dbReference type="Proteomes" id="UP000297834"/>
    </source>
</evidence>
<dbReference type="SUPFAM" id="SSF111369">
    <property type="entry name" value="HlyD-like secretion proteins"/>
    <property type="match status" value="1"/>
</dbReference>
<dbReference type="Gene3D" id="1.10.287.470">
    <property type="entry name" value="Helix hairpin bin"/>
    <property type="match status" value="1"/>
</dbReference>
<dbReference type="NCBIfam" id="TIGR01730">
    <property type="entry name" value="RND_mfp"/>
    <property type="match status" value="1"/>
</dbReference>
<dbReference type="RefSeq" id="WP_134242976.1">
    <property type="nucleotide sequence ID" value="NZ_SNTY01000003.1"/>
</dbReference>
<gene>
    <name evidence="5" type="ORF">E2B99_00040</name>
</gene>
<comment type="similarity">
    <text evidence="1">Belongs to the membrane fusion protein (MFP) (TC 8.A.1) family.</text>
</comment>
<name>A0A4Y7XFZ5_9GAMM</name>
<dbReference type="InterPro" id="IPR058792">
    <property type="entry name" value="Beta-barrel_RND_2"/>
</dbReference>
<dbReference type="Proteomes" id="UP000297834">
    <property type="component" value="Unassembled WGS sequence"/>
</dbReference>
<reference evidence="5 6" key="1">
    <citation type="submission" date="2019-03" db="EMBL/GenBank/DDBJ databases">
        <title>Alkanindiges illinoisensis: a potential pathogenic isolated from ascites of a gastric cancer patient with abdominal metastasis.</title>
        <authorList>
            <person name="Hu X."/>
            <person name="Yang B."/>
            <person name="Yan X."/>
            <person name="Lin L."/>
            <person name="Zhao H."/>
            <person name="Zhou F."/>
            <person name="Su B."/>
            <person name="Chen J."/>
            <person name="Rui Y."/>
            <person name="Wang Q."/>
            <person name="Zheng L."/>
        </authorList>
    </citation>
    <scope>NUCLEOTIDE SEQUENCE [LARGE SCALE GENOMIC DNA]</scope>
    <source>
        <strain evidence="5 6">NFYY 23406</strain>
    </source>
</reference>
<dbReference type="GO" id="GO:1990281">
    <property type="term" value="C:efflux pump complex"/>
    <property type="evidence" value="ECO:0007669"/>
    <property type="project" value="TreeGrafter"/>
</dbReference>
<sequence length="370" mass="40092">MKILSVLSVRLCLACTFCVMLLGCQKTEAPSTSSTSESSVPRQLELIGSDLIKPQYRSLSSQIRFTGTLQARQRTSVQAQTSGTITQVYADNGNQVQKGQTLLRLNNQDDQARLLQARANYTATKAQADLSQNLAERNQRLFKQGFISEIEYERSKADARAQRENLAAQQALVSIAQKAVSDAVVSAPISGVVSNRQVQVGQTVAPGQTLFEIVDSTTLELQGSAPDTQNSIQVGQTVQFQLAGQSQPVFTARISRINPVTDAASRAVQFYATVTSPASSFAIGNYVEGSIRLNNSQSGLVLPAQAIQHDSAHQVYVWVVRQNRLHKVNVEVVMQDQASNSVLVKGIQPDDIVSLVKFSEQANGSPVKVS</sequence>
<proteinExistence type="inferred from homology"/>
<dbReference type="OrthoDB" id="2110899at2"/>
<dbReference type="PANTHER" id="PTHR30469">
    <property type="entry name" value="MULTIDRUG RESISTANCE PROTEIN MDTA"/>
    <property type="match status" value="1"/>
</dbReference>
<dbReference type="Gene3D" id="2.40.30.170">
    <property type="match status" value="1"/>
</dbReference>
<keyword evidence="2" id="KW-0732">Signal</keyword>
<protein>
    <submittedName>
        <fullName evidence="5">Efflux RND transporter periplasmic adaptor subunit</fullName>
    </submittedName>
</protein>
<dbReference type="EMBL" id="SNTY01000003">
    <property type="protein sequence ID" value="TEU30793.1"/>
    <property type="molecule type" value="Genomic_DNA"/>
</dbReference>
<evidence type="ECO:0000313" key="5">
    <source>
        <dbReference type="EMBL" id="TEU30793.1"/>
    </source>
</evidence>
<evidence type="ECO:0000256" key="2">
    <source>
        <dbReference type="SAM" id="SignalP"/>
    </source>
</evidence>
<organism evidence="5 6">
    <name type="scientific">Alkanindiges illinoisensis</name>
    <dbReference type="NCBI Taxonomy" id="197183"/>
    <lineage>
        <taxon>Bacteria</taxon>
        <taxon>Pseudomonadati</taxon>
        <taxon>Pseudomonadota</taxon>
        <taxon>Gammaproteobacteria</taxon>
        <taxon>Moraxellales</taxon>
        <taxon>Moraxellaceae</taxon>
        <taxon>Alkanindiges</taxon>
    </lineage>
</organism>
<keyword evidence="6" id="KW-1185">Reference proteome</keyword>
<feature type="chain" id="PRO_5021358612" evidence="2">
    <location>
        <begin position="22"/>
        <end position="370"/>
    </location>
</feature>
<dbReference type="Gene3D" id="2.40.420.20">
    <property type="match status" value="1"/>
</dbReference>
<dbReference type="InterPro" id="IPR006143">
    <property type="entry name" value="RND_pump_MFP"/>
</dbReference>
<dbReference type="GO" id="GO:0015562">
    <property type="term" value="F:efflux transmembrane transporter activity"/>
    <property type="evidence" value="ECO:0007669"/>
    <property type="project" value="TreeGrafter"/>
</dbReference>
<dbReference type="Pfam" id="PF25954">
    <property type="entry name" value="Beta-barrel_RND_2"/>
    <property type="match status" value="1"/>
</dbReference>
<evidence type="ECO:0000256" key="1">
    <source>
        <dbReference type="ARBA" id="ARBA00009477"/>
    </source>
</evidence>
<feature type="domain" description="CusB-like beta-barrel" evidence="4">
    <location>
        <begin position="230"/>
        <end position="289"/>
    </location>
</feature>
<dbReference type="STRING" id="1120977.GCA_000619845_00080"/>
<dbReference type="PANTHER" id="PTHR30469:SF15">
    <property type="entry name" value="HLYD FAMILY OF SECRETION PROTEINS"/>
    <property type="match status" value="1"/>
</dbReference>
<evidence type="ECO:0000259" key="4">
    <source>
        <dbReference type="Pfam" id="PF25954"/>
    </source>
</evidence>
<dbReference type="Gene3D" id="2.40.50.100">
    <property type="match status" value="1"/>
</dbReference>